<evidence type="ECO:0000313" key="4">
    <source>
        <dbReference type="Proteomes" id="UP000268652"/>
    </source>
</evidence>
<dbReference type="InterPro" id="IPR032710">
    <property type="entry name" value="NTF2-like_dom_sf"/>
</dbReference>
<name>A0A3A9WXK7_9ACTN</name>
<dbReference type="RefSeq" id="WP_120696177.1">
    <property type="nucleotide sequence ID" value="NZ_RBDX01000004.1"/>
</dbReference>
<accession>A0A3A9WXK7</accession>
<dbReference type="Pfam" id="PF13474">
    <property type="entry name" value="SnoaL_3"/>
    <property type="match status" value="1"/>
</dbReference>
<dbReference type="Proteomes" id="UP000268652">
    <property type="component" value="Unassembled WGS sequence"/>
</dbReference>
<organism evidence="2 5">
    <name type="scientific">Streptomyces radicis</name>
    <dbReference type="NCBI Taxonomy" id="1750517"/>
    <lineage>
        <taxon>Bacteria</taxon>
        <taxon>Bacillati</taxon>
        <taxon>Actinomycetota</taxon>
        <taxon>Actinomycetes</taxon>
        <taxon>Kitasatosporales</taxon>
        <taxon>Streptomycetaceae</taxon>
        <taxon>Streptomyces</taxon>
    </lineage>
</organism>
<dbReference type="Gene3D" id="3.10.450.50">
    <property type="match status" value="1"/>
</dbReference>
<dbReference type="InterPro" id="IPR037401">
    <property type="entry name" value="SnoaL-like"/>
</dbReference>
<evidence type="ECO:0000313" key="3">
    <source>
        <dbReference type="EMBL" id="RKN25170.1"/>
    </source>
</evidence>
<dbReference type="Proteomes" id="UP000275024">
    <property type="component" value="Unassembled WGS sequence"/>
</dbReference>
<dbReference type="OrthoDB" id="1551077at2"/>
<evidence type="ECO:0000313" key="2">
    <source>
        <dbReference type="EMBL" id="RKN10907.1"/>
    </source>
</evidence>
<comment type="caution">
    <text evidence="2">The sequence shown here is derived from an EMBL/GenBank/DDBJ whole genome shotgun (WGS) entry which is preliminary data.</text>
</comment>
<keyword evidence="4" id="KW-1185">Reference proteome</keyword>
<proteinExistence type="predicted"/>
<dbReference type="AlphaFoldDB" id="A0A3A9WXK7"/>
<dbReference type="SUPFAM" id="SSF54427">
    <property type="entry name" value="NTF2-like"/>
    <property type="match status" value="1"/>
</dbReference>
<feature type="domain" description="SnoaL-like" evidence="1">
    <location>
        <begin position="10"/>
        <end position="123"/>
    </location>
</feature>
<evidence type="ECO:0000259" key="1">
    <source>
        <dbReference type="Pfam" id="PF13474"/>
    </source>
</evidence>
<evidence type="ECO:0000313" key="5">
    <source>
        <dbReference type="Proteomes" id="UP000275024"/>
    </source>
</evidence>
<sequence length="129" mass="14281">MSADEKAIWHAMLDIYAGAQDGDTARIDRHLHADATLWDTDEPELAVGLEALAAIRARRPATAPDLLPRLRAEAPLITVWGATALLRHVLTIEPPAPAAARTVRNTSVWRRHGERWLLVHNHEDVIADP</sequence>
<protein>
    <submittedName>
        <fullName evidence="2">DUF4440 domain-containing protein</fullName>
    </submittedName>
</protein>
<dbReference type="EMBL" id="RBDY01000004">
    <property type="protein sequence ID" value="RKN25170.1"/>
    <property type="molecule type" value="Genomic_DNA"/>
</dbReference>
<gene>
    <name evidence="3" type="ORF">D7318_07965</name>
    <name evidence="2" type="ORF">D7319_07110</name>
</gene>
<dbReference type="EMBL" id="RBDX01000004">
    <property type="protein sequence ID" value="RKN10907.1"/>
    <property type="molecule type" value="Genomic_DNA"/>
</dbReference>
<reference evidence="4 5" key="1">
    <citation type="submission" date="2018-09" db="EMBL/GenBank/DDBJ databases">
        <title>Streptomyces sp. nov. DS1-2, an endophytic actinomycete isolated from roots of Dendrobium scabrilingue.</title>
        <authorList>
            <person name="Kuncharoen N."/>
            <person name="Kudo T."/>
            <person name="Ohkuma M."/>
            <person name="Yuki M."/>
            <person name="Tanasupawat S."/>
        </authorList>
    </citation>
    <scope>NUCLEOTIDE SEQUENCE [LARGE SCALE GENOMIC DNA]</scope>
    <source>
        <strain evidence="2 5">AZ1-7</strain>
        <strain evidence="3 4">DS1-2</strain>
    </source>
</reference>